<name>A0A9N9K2U9_9GLOM</name>
<dbReference type="EMBL" id="CAJVPY010043087">
    <property type="protein sequence ID" value="CAG8807901.1"/>
    <property type="molecule type" value="Genomic_DNA"/>
</dbReference>
<protein>
    <submittedName>
        <fullName evidence="1">10264_t:CDS:1</fullName>
    </submittedName>
</protein>
<dbReference type="Proteomes" id="UP000789405">
    <property type="component" value="Unassembled WGS sequence"/>
</dbReference>
<dbReference type="AlphaFoldDB" id="A0A9N9K2U9"/>
<evidence type="ECO:0000313" key="2">
    <source>
        <dbReference type="Proteomes" id="UP000789405"/>
    </source>
</evidence>
<keyword evidence="2" id="KW-1185">Reference proteome</keyword>
<dbReference type="SUPFAM" id="SSF57667">
    <property type="entry name" value="beta-beta-alpha zinc fingers"/>
    <property type="match status" value="1"/>
</dbReference>
<reference evidence="1" key="1">
    <citation type="submission" date="2021-06" db="EMBL/GenBank/DDBJ databases">
        <authorList>
            <person name="Kallberg Y."/>
            <person name="Tangrot J."/>
            <person name="Rosling A."/>
        </authorList>
    </citation>
    <scope>NUCLEOTIDE SEQUENCE</scope>
    <source>
        <strain evidence="1">MA453B</strain>
    </source>
</reference>
<comment type="caution">
    <text evidence="1">The sequence shown here is derived from an EMBL/GenBank/DDBJ whole genome shotgun (WGS) entry which is preliminary data.</text>
</comment>
<dbReference type="InterPro" id="IPR036236">
    <property type="entry name" value="Znf_C2H2_sf"/>
</dbReference>
<feature type="non-terminal residue" evidence="1">
    <location>
        <position position="1"/>
    </location>
</feature>
<proteinExistence type="predicted"/>
<organism evidence="1 2">
    <name type="scientific">Dentiscutata erythropus</name>
    <dbReference type="NCBI Taxonomy" id="1348616"/>
    <lineage>
        <taxon>Eukaryota</taxon>
        <taxon>Fungi</taxon>
        <taxon>Fungi incertae sedis</taxon>
        <taxon>Mucoromycota</taxon>
        <taxon>Glomeromycotina</taxon>
        <taxon>Glomeromycetes</taxon>
        <taxon>Diversisporales</taxon>
        <taxon>Gigasporaceae</taxon>
        <taxon>Dentiscutata</taxon>
    </lineage>
</organism>
<dbReference type="OrthoDB" id="2284502at2759"/>
<sequence length="122" mass="14484">HDNDHENNNISTTSKRSNGSEVWDFFKKVVWQKEKKTAKYSVLKCPYMEFSFGHGGSTRTLWRHLEGTHWAQYIETEEYHRKKKKTQNEYSTIENLFKDSKNLSAIEFASTDNIKLWDIFAT</sequence>
<accession>A0A9N9K2U9</accession>
<evidence type="ECO:0000313" key="1">
    <source>
        <dbReference type="EMBL" id="CAG8807901.1"/>
    </source>
</evidence>
<gene>
    <name evidence="1" type="ORF">DERYTH_LOCUS24772</name>
</gene>